<accession>A0A9D0ZK30</accession>
<reference evidence="2" key="1">
    <citation type="submission" date="2020-10" db="EMBL/GenBank/DDBJ databases">
        <authorList>
            <person name="Gilroy R."/>
        </authorList>
    </citation>
    <scope>NUCLEOTIDE SEQUENCE</scope>
    <source>
        <strain evidence="2">ChiSjej6B24-2974</strain>
    </source>
</reference>
<gene>
    <name evidence="2" type="ORF">IAA52_02220</name>
</gene>
<dbReference type="Pfam" id="PF13354">
    <property type="entry name" value="Beta-lactamase2"/>
    <property type="match status" value="1"/>
</dbReference>
<comment type="caution">
    <text evidence="2">The sequence shown here is derived from an EMBL/GenBank/DDBJ whole genome shotgun (WGS) entry which is preliminary data.</text>
</comment>
<sequence length="268" mass="30159">MDPHALATRLGAMLDEFPAQSSLLAVDLTGGEVIASIRADVGVTSASTIKLAILLCALTEVEAGRLSLAQHIAIAPEDFREDTSVFEPEYRQDGCTLWEMLYWMIVESDNTATNAVISTLGYARINDYCAEMGLTQTVCQRKMLDWTARQEGRDNRTSALDQYRLYSLLYRGEILNAELRDIAVDFLSRCRSFSSLQRYIPDAVTVWHKPGGLDHVTHDAGVFLLKNRPYYLGVFTWDGPAMDGQPHQKRLIGRVSRLVYDFMKEKRA</sequence>
<dbReference type="PANTHER" id="PTHR35333:SF3">
    <property type="entry name" value="BETA-LACTAMASE-TYPE TRANSPEPTIDASE FOLD CONTAINING PROTEIN"/>
    <property type="match status" value="1"/>
</dbReference>
<organism evidence="2 3">
    <name type="scientific">Candidatus Pullichristensenella stercorigallinarum</name>
    <dbReference type="NCBI Taxonomy" id="2840909"/>
    <lineage>
        <taxon>Bacteria</taxon>
        <taxon>Bacillati</taxon>
        <taxon>Bacillota</taxon>
        <taxon>Clostridia</taxon>
        <taxon>Candidatus Pullichristensenella</taxon>
    </lineage>
</organism>
<keyword evidence="2" id="KW-0378">Hydrolase</keyword>
<dbReference type="Proteomes" id="UP000824260">
    <property type="component" value="Unassembled WGS sequence"/>
</dbReference>
<reference evidence="2" key="2">
    <citation type="journal article" date="2021" name="PeerJ">
        <title>Extensive microbial diversity within the chicken gut microbiome revealed by metagenomics and culture.</title>
        <authorList>
            <person name="Gilroy R."/>
            <person name="Ravi A."/>
            <person name="Getino M."/>
            <person name="Pursley I."/>
            <person name="Horton D.L."/>
            <person name="Alikhan N.F."/>
            <person name="Baker D."/>
            <person name="Gharbi K."/>
            <person name="Hall N."/>
            <person name="Watson M."/>
            <person name="Adriaenssens E.M."/>
            <person name="Foster-Nyarko E."/>
            <person name="Jarju S."/>
            <person name="Secka A."/>
            <person name="Antonio M."/>
            <person name="Oren A."/>
            <person name="Chaudhuri R.R."/>
            <person name="La Ragione R."/>
            <person name="Hildebrand F."/>
            <person name="Pallen M.J."/>
        </authorList>
    </citation>
    <scope>NUCLEOTIDE SEQUENCE</scope>
    <source>
        <strain evidence="2">ChiSjej6B24-2974</strain>
    </source>
</reference>
<protein>
    <submittedName>
        <fullName evidence="2">Serine hydrolase</fullName>
    </submittedName>
</protein>
<evidence type="ECO:0000259" key="1">
    <source>
        <dbReference type="Pfam" id="PF13354"/>
    </source>
</evidence>
<dbReference type="AlphaFoldDB" id="A0A9D0ZK30"/>
<evidence type="ECO:0000313" key="2">
    <source>
        <dbReference type="EMBL" id="HIQ81898.1"/>
    </source>
</evidence>
<dbReference type="GO" id="GO:0008800">
    <property type="term" value="F:beta-lactamase activity"/>
    <property type="evidence" value="ECO:0007669"/>
    <property type="project" value="InterPro"/>
</dbReference>
<dbReference type="Gene3D" id="3.40.710.10">
    <property type="entry name" value="DD-peptidase/beta-lactamase superfamily"/>
    <property type="match status" value="1"/>
</dbReference>
<name>A0A9D0ZK30_9FIRM</name>
<dbReference type="InterPro" id="IPR000871">
    <property type="entry name" value="Beta-lactam_class-A"/>
</dbReference>
<dbReference type="PANTHER" id="PTHR35333">
    <property type="entry name" value="BETA-LACTAMASE"/>
    <property type="match status" value="1"/>
</dbReference>
<evidence type="ECO:0000313" key="3">
    <source>
        <dbReference type="Proteomes" id="UP000824260"/>
    </source>
</evidence>
<dbReference type="SUPFAM" id="SSF56601">
    <property type="entry name" value="beta-lactamase/transpeptidase-like"/>
    <property type="match status" value="1"/>
</dbReference>
<feature type="domain" description="Beta-lactamase class A catalytic" evidence="1">
    <location>
        <begin position="23"/>
        <end position="236"/>
    </location>
</feature>
<dbReference type="InterPro" id="IPR012338">
    <property type="entry name" value="Beta-lactam/transpept-like"/>
</dbReference>
<proteinExistence type="predicted"/>
<dbReference type="InterPro" id="IPR045155">
    <property type="entry name" value="Beta-lactam_cat"/>
</dbReference>
<dbReference type="GO" id="GO:0046677">
    <property type="term" value="P:response to antibiotic"/>
    <property type="evidence" value="ECO:0007669"/>
    <property type="project" value="InterPro"/>
</dbReference>
<dbReference type="EMBL" id="DVFZ01000024">
    <property type="protein sequence ID" value="HIQ81898.1"/>
    <property type="molecule type" value="Genomic_DNA"/>
</dbReference>
<dbReference type="GO" id="GO:0030655">
    <property type="term" value="P:beta-lactam antibiotic catabolic process"/>
    <property type="evidence" value="ECO:0007669"/>
    <property type="project" value="InterPro"/>
</dbReference>